<comment type="caution">
    <text evidence="1">The sequence shown here is derived from an EMBL/GenBank/DDBJ whole genome shotgun (WGS) entry which is preliminary data.</text>
</comment>
<gene>
    <name evidence="1" type="ORF">S12H4_07150</name>
</gene>
<sequence>MLPVARNISKAVIQNAAAPRNHQIVATHNPIEANPTATSHHITVNEITDDKFKLLIEPQLLYYTGCFSCNECNENQECPIENESISITSEVIEQGENYTKTITYYEFNGTVYESIHTRTILWSYDKFTSNYNKSAYFISTEIASENGYWQYYQLECVIYHKNYNLTIYTYLEPLNSETYNSSFTSIKYIPLNGKAITSMEFVQFNMSVILSQQYDILAKVTEEMAKIYKNSDDQDIMELYYGYTNMGEGIKSLSELVKEQLGEYDWQILESYASLMDYIVNGGNGGGGSLPPPPPPPVGCFK</sequence>
<name>X1QUG2_9ZZZZ</name>
<organism evidence="1">
    <name type="scientific">marine sediment metagenome</name>
    <dbReference type="NCBI Taxonomy" id="412755"/>
    <lineage>
        <taxon>unclassified sequences</taxon>
        <taxon>metagenomes</taxon>
        <taxon>ecological metagenomes</taxon>
    </lineage>
</organism>
<feature type="non-terminal residue" evidence="1">
    <location>
        <position position="302"/>
    </location>
</feature>
<dbReference type="EMBL" id="BARW01002598">
    <property type="protein sequence ID" value="GAI72212.1"/>
    <property type="molecule type" value="Genomic_DNA"/>
</dbReference>
<dbReference type="AlphaFoldDB" id="X1QUG2"/>
<proteinExistence type="predicted"/>
<protein>
    <submittedName>
        <fullName evidence="1">Uncharacterized protein</fullName>
    </submittedName>
</protein>
<accession>X1QUG2</accession>
<evidence type="ECO:0000313" key="1">
    <source>
        <dbReference type="EMBL" id="GAI72212.1"/>
    </source>
</evidence>
<reference evidence="1" key="1">
    <citation type="journal article" date="2014" name="Front. Microbiol.">
        <title>High frequency of phylogenetically diverse reductive dehalogenase-homologous genes in deep subseafloor sedimentary metagenomes.</title>
        <authorList>
            <person name="Kawai M."/>
            <person name="Futagami T."/>
            <person name="Toyoda A."/>
            <person name="Takaki Y."/>
            <person name="Nishi S."/>
            <person name="Hori S."/>
            <person name="Arai W."/>
            <person name="Tsubouchi T."/>
            <person name="Morono Y."/>
            <person name="Uchiyama I."/>
            <person name="Ito T."/>
            <person name="Fujiyama A."/>
            <person name="Inagaki F."/>
            <person name="Takami H."/>
        </authorList>
    </citation>
    <scope>NUCLEOTIDE SEQUENCE</scope>
    <source>
        <strain evidence="1">Expedition CK06-06</strain>
    </source>
</reference>